<dbReference type="Proteomes" id="UP000184278">
    <property type="component" value="Unassembled WGS sequence"/>
</dbReference>
<sequence length="180" mass="20306">MPKIIMHLQEQIIMQAEKMLVQDGPEKISIRGVAKACGIAVGTIYNYYPTKDALIADLILHRWSRSKDDIYKSLDGVTDLFSGLDIIYEGISQFIVGNRNVWRATAVSKQFSHSYAEYHQKLSGEVSILVSYLLIRLPKEKDRIYVKFGQEGADAFISENILLCFSNKNINMSVLKAALS</sequence>
<gene>
    <name evidence="4" type="ORF">SAMN02745229_01623</name>
</gene>
<feature type="DNA-binding region" description="H-T-H motif" evidence="2">
    <location>
        <begin position="29"/>
        <end position="48"/>
    </location>
</feature>
<dbReference type="EMBL" id="FQXK01000012">
    <property type="protein sequence ID" value="SHI13518.1"/>
    <property type="molecule type" value="Genomic_DNA"/>
</dbReference>
<dbReference type="RefSeq" id="WP_073386890.1">
    <property type="nucleotide sequence ID" value="NZ_FQXK01000012.1"/>
</dbReference>
<evidence type="ECO:0000313" key="5">
    <source>
        <dbReference type="Proteomes" id="UP000184278"/>
    </source>
</evidence>
<protein>
    <submittedName>
        <fullName evidence="4">Transcriptional regulator, TetR family</fullName>
    </submittedName>
</protein>
<dbReference type="Gene3D" id="1.10.357.10">
    <property type="entry name" value="Tetracycline Repressor, domain 2"/>
    <property type="match status" value="1"/>
</dbReference>
<keyword evidence="5" id="KW-1185">Reference proteome</keyword>
<dbReference type="AlphaFoldDB" id="A0A1M5YNM1"/>
<accession>A0A1M5YNM1</accession>
<evidence type="ECO:0000313" key="4">
    <source>
        <dbReference type="EMBL" id="SHI13518.1"/>
    </source>
</evidence>
<keyword evidence="1 2" id="KW-0238">DNA-binding</keyword>
<organism evidence="4 5">
    <name type="scientific">Butyrivibrio fibrisolvens DSM 3071</name>
    <dbReference type="NCBI Taxonomy" id="1121131"/>
    <lineage>
        <taxon>Bacteria</taxon>
        <taxon>Bacillati</taxon>
        <taxon>Bacillota</taxon>
        <taxon>Clostridia</taxon>
        <taxon>Lachnospirales</taxon>
        <taxon>Lachnospiraceae</taxon>
        <taxon>Butyrivibrio</taxon>
    </lineage>
</organism>
<evidence type="ECO:0000256" key="1">
    <source>
        <dbReference type="ARBA" id="ARBA00023125"/>
    </source>
</evidence>
<feature type="domain" description="HTH tetR-type" evidence="3">
    <location>
        <begin position="6"/>
        <end position="66"/>
    </location>
</feature>
<dbReference type="Pfam" id="PF00440">
    <property type="entry name" value="TetR_N"/>
    <property type="match status" value="1"/>
</dbReference>
<name>A0A1M5YNM1_BUTFI</name>
<dbReference type="InterPro" id="IPR001647">
    <property type="entry name" value="HTH_TetR"/>
</dbReference>
<proteinExistence type="predicted"/>
<evidence type="ECO:0000256" key="2">
    <source>
        <dbReference type="PROSITE-ProRule" id="PRU00335"/>
    </source>
</evidence>
<dbReference type="SUPFAM" id="SSF46689">
    <property type="entry name" value="Homeodomain-like"/>
    <property type="match status" value="1"/>
</dbReference>
<dbReference type="PRINTS" id="PR00455">
    <property type="entry name" value="HTHTETR"/>
</dbReference>
<dbReference type="GeneID" id="89511938"/>
<dbReference type="GO" id="GO:0003677">
    <property type="term" value="F:DNA binding"/>
    <property type="evidence" value="ECO:0007669"/>
    <property type="project" value="UniProtKB-UniRule"/>
</dbReference>
<reference evidence="5" key="1">
    <citation type="submission" date="2016-11" db="EMBL/GenBank/DDBJ databases">
        <authorList>
            <person name="Varghese N."/>
            <person name="Submissions S."/>
        </authorList>
    </citation>
    <scope>NUCLEOTIDE SEQUENCE [LARGE SCALE GENOMIC DNA]</scope>
    <source>
        <strain evidence="5">DSM 3071</strain>
    </source>
</reference>
<dbReference type="PROSITE" id="PS50977">
    <property type="entry name" value="HTH_TETR_2"/>
    <property type="match status" value="1"/>
</dbReference>
<dbReference type="STRING" id="1121131.SAMN02745229_01623"/>
<evidence type="ECO:0000259" key="3">
    <source>
        <dbReference type="PROSITE" id="PS50977"/>
    </source>
</evidence>
<dbReference type="OrthoDB" id="9812993at2"/>
<dbReference type="InterPro" id="IPR009057">
    <property type="entry name" value="Homeodomain-like_sf"/>
</dbReference>